<organism evidence="12 13">
    <name type="scientific">Marinobacterium stanieri</name>
    <dbReference type="NCBI Taxonomy" id="49186"/>
    <lineage>
        <taxon>Bacteria</taxon>
        <taxon>Pseudomonadati</taxon>
        <taxon>Pseudomonadota</taxon>
        <taxon>Gammaproteobacteria</taxon>
        <taxon>Oceanospirillales</taxon>
        <taxon>Oceanospirillaceae</taxon>
        <taxon>Marinobacterium</taxon>
    </lineage>
</organism>
<evidence type="ECO:0000256" key="1">
    <source>
        <dbReference type="ARBA" id="ARBA00001286"/>
    </source>
</evidence>
<gene>
    <name evidence="12" type="ORF">SAMN05421647_10486</name>
</gene>
<keyword evidence="4 9" id="KW-0489">Methyltransferase</keyword>
<comment type="subcellular location">
    <subcellularLocation>
        <location evidence="9">Cytoplasm</location>
    </subcellularLocation>
</comment>
<dbReference type="InterPro" id="IPR001497">
    <property type="entry name" value="MethylDNA_cys_MeTrfase_AS"/>
</dbReference>
<dbReference type="InterPro" id="IPR008332">
    <property type="entry name" value="MethylG_MeTrfase_N"/>
</dbReference>
<evidence type="ECO:0000256" key="8">
    <source>
        <dbReference type="ARBA" id="ARBA00049348"/>
    </source>
</evidence>
<dbReference type="Gene3D" id="3.30.160.70">
    <property type="entry name" value="Methylated DNA-protein cysteine methyltransferase domain"/>
    <property type="match status" value="1"/>
</dbReference>
<dbReference type="GO" id="GO:0003908">
    <property type="term" value="F:methylated-DNA-[protein]-cysteine S-methyltransferase activity"/>
    <property type="evidence" value="ECO:0007669"/>
    <property type="project" value="UniProtKB-UniRule"/>
</dbReference>
<dbReference type="PANTHER" id="PTHR10815:SF5">
    <property type="entry name" value="METHYLATED-DNA--PROTEIN-CYSTEINE METHYLTRANSFERASE"/>
    <property type="match status" value="1"/>
</dbReference>
<keyword evidence="13" id="KW-1185">Reference proteome</keyword>
<evidence type="ECO:0000259" key="11">
    <source>
        <dbReference type="Pfam" id="PF02870"/>
    </source>
</evidence>
<comment type="miscellaneous">
    <text evidence="9">This enzyme catalyzes only one turnover and therefore is not strictly catalytic. According to one definition, an enzyme is a biocatalyst that acts repeatedly and over many reaction cycles.</text>
</comment>
<dbReference type="FunFam" id="1.10.10.10:FF:000214">
    <property type="entry name" value="Methylated-DNA--protein-cysteine methyltransferase"/>
    <property type="match status" value="1"/>
</dbReference>
<dbReference type="InterPro" id="IPR036388">
    <property type="entry name" value="WH-like_DNA-bd_sf"/>
</dbReference>
<evidence type="ECO:0000256" key="5">
    <source>
        <dbReference type="ARBA" id="ARBA00022679"/>
    </source>
</evidence>
<keyword evidence="7 9" id="KW-0234">DNA repair</keyword>
<dbReference type="GO" id="GO:0032259">
    <property type="term" value="P:methylation"/>
    <property type="evidence" value="ECO:0007669"/>
    <property type="project" value="UniProtKB-KW"/>
</dbReference>
<dbReference type="Pfam" id="PF02870">
    <property type="entry name" value="Methyltransf_1N"/>
    <property type="match status" value="1"/>
</dbReference>
<comment type="catalytic activity">
    <reaction evidence="8 9">
        <text>a 6-O-methyl-2'-deoxyguanosine in DNA + L-cysteinyl-[protein] = S-methyl-L-cysteinyl-[protein] + a 2'-deoxyguanosine in DNA</text>
        <dbReference type="Rhea" id="RHEA:24000"/>
        <dbReference type="Rhea" id="RHEA-COMP:10131"/>
        <dbReference type="Rhea" id="RHEA-COMP:10132"/>
        <dbReference type="Rhea" id="RHEA-COMP:11367"/>
        <dbReference type="Rhea" id="RHEA-COMP:11368"/>
        <dbReference type="ChEBI" id="CHEBI:29950"/>
        <dbReference type="ChEBI" id="CHEBI:82612"/>
        <dbReference type="ChEBI" id="CHEBI:85445"/>
        <dbReference type="ChEBI" id="CHEBI:85448"/>
        <dbReference type="EC" id="2.1.1.63"/>
    </reaction>
</comment>
<dbReference type="SUPFAM" id="SSF46767">
    <property type="entry name" value="Methylated DNA-protein cysteine methyltransferase, C-terminal domain"/>
    <property type="match status" value="1"/>
</dbReference>
<comment type="similarity">
    <text evidence="2 9">Belongs to the MGMT family.</text>
</comment>
<dbReference type="RefSeq" id="WP_010323874.1">
    <property type="nucleotide sequence ID" value="NZ_FTMN01000004.1"/>
</dbReference>
<dbReference type="Proteomes" id="UP000186895">
    <property type="component" value="Unassembled WGS sequence"/>
</dbReference>
<dbReference type="Pfam" id="PF01035">
    <property type="entry name" value="DNA_binding_1"/>
    <property type="match status" value="1"/>
</dbReference>
<evidence type="ECO:0000256" key="6">
    <source>
        <dbReference type="ARBA" id="ARBA00022763"/>
    </source>
</evidence>
<dbReference type="STRING" id="49186.SAMN05421647_10486"/>
<comment type="function">
    <text evidence="9">Involved in the cellular defense against the biological effects of O6-methylguanine (O6-MeG) and O4-methylthymine (O4-MeT) in DNA. Repairs the methylated nucleobase in DNA by stoichiometrically transferring the methyl group to a cysteine residue in the enzyme. This is a suicide reaction: the enzyme is irreversibly inactivated.</text>
</comment>
<dbReference type="GO" id="GO:0005737">
    <property type="term" value="C:cytoplasm"/>
    <property type="evidence" value="ECO:0007669"/>
    <property type="project" value="UniProtKB-SubCell"/>
</dbReference>
<dbReference type="EMBL" id="FTMN01000004">
    <property type="protein sequence ID" value="SIQ37207.1"/>
    <property type="molecule type" value="Genomic_DNA"/>
</dbReference>
<name>A0A1N6S864_9GAMM</name>
<dbReference type="GO" id="GO:0006307">
    <property type="term" value="P:DNA alkylation repair"/>
    <property type="evidence" value="ECO:0007669"/>
    <property type="project" value="UniProtKB-UniRule"/>
</dbReference>
<comment type="catalytic activity">
    <reaction evidence="1 9">
        <text>a 4-O-methyl-thymidine in DNA + L-cysteinyl-[protein] = a thymidine in DNA + S-methyl-L-cysteinyl-[protein]</text>
        <dbReference type="Rhea" id="RHEA:53428"/>
        <dbReference type="Rhea" id="RHEA-COMP:10131"/>
        <dbReference type="Rhea" id="RHEA-COMP:10132"/>
        <dbReference type="Rhea" id="RHEA-COMP:13555"/>
        <dbReference type="Rhea" id="RHEA-COMP:13556"/>
        <dbReference type="ChEBI" id="CHEBI:29950"/>
        <dbReference type="ChEBI" id="CHEBI:82612"/>
        <dbReference type="ChEBI" id="CHEBI:137386"/>
        <dbReference type="ChEBI" id="CHEBI:137387"/>
        <dbReference type="EC" id="2.1.1.63"/>
    </reaction>
</comment>
<feature type="domain" description="Methylguanine DNA methyltransferase ribonuclease-like" evidence="11">
    <location>
        <begin position="7"/>
        <end position="68"/>
    </location>
</feature>
<evidence type="ECO:0000256" key="4">
    <source>
        <dbReference type="ARBA" id="ARBA00022603"/>
    </source>
</evidence>
<evidence type="ECO:0000313" key="13">
    <source>
        <dbReference type="Proteomes" id="UP000186895"/>
    </source>
</evidence>
<evidence type="ECO:0000259" key="10">
    <source>
        <dbReference type="Pfam" id="PF01035"/>
    </source>
</evidence>
<dbReference type="HAMAP" id="MF_00772">
    <property type="entry name" value="OGT"/>
    <property type="match status" value="1"/>
</dbReference>
<dbReference type="eggNOG" id="COG0350">
    <property type="taxonomic scope" value="Bacteria"/>
</dbReference>
<dbReference type="AlphaFoldDB" id="A0A1N6S864"/>
<keyword evidence="5 9" id="KW-0808">Transferase</keyword>
<dbReference type="InterPro" id="IPR023546">
    <property type="entry name" value="MGMT"/>
</dbReference>
<evidence type="ECO:0000256" key="7">
    <source>
        <dbReference type="ARBA" id="ARBA00023204"/>
    </source>
</evidence>
<evidence type="ECO:0000256" key="3">
    <source>
        <dbReference type="ARBA" id="ARBA00022490"/>
    </source>
</evidence>
<dbReference type="SUPFAM" id="SSF53155">
    <property type="entry name" value="Methylated DNA-protein cysteine methyltransferase domain"/>
    <property type="match status" value="1"/>
</dbReference>
<evidence type="ECO:0000256" key="9">
    <source>
        <dbReference type="HAMAP-Rule" id="MF_00772"/>
    </source>
</evidence>
<dbReference type="PROSITE" id="PS00374">
    <property type="entry name" value="MGMT"/>
    <property type="match status" value="1"/>
</dbReference>
<dbReference type="EC" id="2.1.1.63" evidence="9"/>
<dbReference type="NCBIfam" id="TIGR00589">
    <property type="entry name" value="ogt"/>
    <property type="match status" value="1"/>
</dbReference>
<dbReference type="PANTHER" id="PTHR10815">
    <property type="entry name" value="METHYLATED-DNA--PROTEIN-CYSTEINE METHYLTRANSFERASE"/>
    <property type="match status" value="1"/>
</dbReference>
<dbReference type="Gene3D" id="1.10.10.10">
    <property type="entry name" value="Winged helix-like DNA-binding domain superfamily/Winged helix DNA-binding domain"/>
    <property type="match status" value="1"/>
</dbReference>
<dbReference type="CDD" id="cd06445">
    <property type="entry name" value="ATase"/>
    <property type="match status" value="1"/>
</dbReference>
<dbReference type="InterPro" id="IPR036217">
    <property type="entry name" value="MethylDNA_cys_MeTrfase_DNAb"/>
</dbReference>
<keyword evidence="3 9" id="KW-0963">Cytoplasm</keyword>
<proteinExistence type="inferred from homology"/>
<feature type="domain" description="Methylated-DNA-[protein]-cysteine S-methyltransferase DNA binding" evidence="10">
    <location>
        <begin position="73"/>
        <end position="152"/>
    </location>
</feature>
<sequence length="173" mass="18734">MIHTHIMTDTPVGPLTLQADKHGLCRLDFGVRATPGDSAPSTSVLRDCVDQLNAYFDGQLVEFDLPLNPVGTPFQGEVWTALQQIPHGEVRSYGDIARAVGRPQAFRAVGLANNRNPISIIIPCHRVIGSSGELTGYGGGLDIKIRLLELENIQLQPGAKPELYRVQTQEAVG</sequence>
<reference evidence="12 13" key="1">
    <citation type="submission" date="2017-01" db="EMBL/GenBank/DDBJ databases">
        <authorList>
            <person name="Mah S.A."/>
            <person name="Swanson W.J."/>
            <person name="Moy G.W."/>
            <person name="Vacquier V.D."/>
        </authorList>
    </citation>
    <scope>NUCLEOTIDE SEQUENCE [LARGE SCALE GENOMIC DNA]</scope>
    <source>
        <strain evidence="12 13">DSM 7027</strain>
    </source>
</reference>
<feature type="active site" description="Nucleophile; methyl group acceptor" evidence="9">
    <location>
        <position position="124"/>
    </location>
</feature>
<evidence type="ECO:0000313" key="12">
    <source>
        <dbReference type="EMBL" id="SIQ37207.1"/>
    </source>
</evidence>
<accession>A0A1N6S864</accession>
<dbReference type="InterPro" id="IPR036631">
    <property type="entry name" value="MGMT_N_sf"/>
</dbReference>
<protein>
    <recommendedName>
        <fullName evidence="9">Methylated-DNA--protein-cysteine methyltransferase</fullName>
        <ecNumber evidence="9">2.1.1.63</ecNumber>
    </recommendedName>
    <alternativeName>
        <fullName evidence="9">6-O-methylguanine-DNA methyltransferase</fullName>
        <shortName evidence="9">MGMT</shortName>
    </alternativeName>
    <alternativeName>
        <fullName evidence="9">O-6-methylguanine-DNA-alkyltransferase</fullName>
    </alternativeName>
</protein>
<evidence type="ECO:0000256" key="2">
    <source>
        <dbReference type="ARBA" id="ARBA00008711"/>
    </source>
</evidence>
<dbReference type="InterPro" id="IPR014048">
    <property type="entry name" value="MethylDNA_cys_MeTrfase_DNA-bd"/>
</dbReference>
<keyword evidence="6 9" id="KW-0227">DNA damage</keyword>